<dbReference type="NCBIfam" id="NF041014">
    <property type="entry name" value="pilin_ComGG_2"/>
    <property type="match status" value="1"/>
</dbReference>
<sequence length="133" mass="15453">MFAKKKIMEWILLLRSLMENRKKVRGFSNSQGGVLLSVLLAIFLFSFLLLNLTTSYHQTADLVSRTEQLYQAKIAKELFLADYPDLDAKNGTWMFNLGELIYETEQNQVKITVKIKKKTYHFYEKNSTSNSSD</sequence>
<dbReference type="RefSeq" id="WP_311822855.1">
    <property type="nucleotide sequence ID" value="NZ_JARPYF010000007.1"/>
</dbReference>
<dbReference type="InterPro" id="IPR047665">
    <property type="entry name" value="ComGG_streptococcus-type"/>
</dbReference>
<keyword evidence="2" id="KW-1185">Reference proteome</keyword>
<comment type="caution">
    <text evidence="1">The sequence shown here is derived from an EMBL/GenBank/DDBJ whole genome shotgun (WGS) entry which is preliminary data.</text>
</comment>
<proteinExistence type="predicted"/>
<name>A0ABU3EYM0_9ENTE</name>
<evidence type="ECO:0000313" key="2">
    <source>
        <dbReference type="Proteomes" id="UP001252875"/>
    </source>
</evidence>
<dbReference type="Proteomes" id="UP001252875">
    <property type="component" value="Unassembled WGS sequence"/>
</dbReference>
<dbReference type="EMBL" id="JARPYI010000004">
    <property type="protein sequence ID" value="MDT2599960.1"/>
    <property type="molecule type" value="Genomic_DNA"/>
</dbReference>
<reference evidence="1 2" key="1">
    <citation type="submission" date="2023-03" db="EMBL/GenBank/DDBJ databases">
        <authorList>
            <person name="Shen W."/>
            <person name="Cai J."/>
        </authorList>
    </citation>
    <scope>NUCLEOTIDE SEQUENCE [LARGE SCALE GENOMIC DNA]</scope>
    <source>
        <strain evidence="1 2">D6-4</strain>
    </source>
</reference>
<accession>A0ABU3EYM0</accession>
<evidence type="ECO:0000313" key="1">
    <source>
        <dbReference type="EMBL" id="MDT2599960.1"/>
    </source>
</evidence>
<organism evidence="1 2">
    <name type="scientific">Enterococcus hulanensis</name>
    <dbReference type="NCBI Taxonomy" id="2559929"/>
    <lineage>
        <taxon>Bacteria</taxon>
        <taxon>Bacillati</taxon>
        <taxon>Bacillota</taxon>
        <taxon>Bacilli</taxon>
        <taxon>Lactobacillales</taxon>
        <taxon>Enterococcaceae</taxon>
        <taxon>Enterococcus</taxon>
    </lineage>
</organism>
<gene>
    <name evidence="1" type="primary">comGG</name>
    <name evidence="1" type="ORF">P7D85_09245</name>
</gene>
<protein>
    <submittedName>
        <fullName evidence="1">Competence type IV pilus minor pilin ComGG</fullName>
    </submittedName>
</protein>